<dbReference type="RefSeq" id="WP_107494490.1">
    <property type="nucleotide sequence ID" value="NZ_PZKC01000013.1"/>
</dbReference>
<accession>A0A2T4ICG1</accession>
<gene>
    <name evidence="1" type="ORF">C8261_14760</name>
</gene>
<dbReference type="InterPro" id="IPR015001">
    <property type="entry name" value="DUF1850"/>
</dbReference>
<name>A0A2T4ICG1_9RHOO</name>
<dbReference type="OrthoDB" id="5298197at2"/>
<sequence length="133" mass="14178">MSGLCLLSGALGAFLPAGSFTLAWLHSIEQVRWEEDWRIVAAGPAYVLQLDAARVHGSAAGMEPPPGARLRDGVWHYTADDLRVDTLDLAHSPYTAGYELCIDGHCRALSEYLTGIGSGPATIRLRGCEGPGD</sequence>
<proteinExistence type="predicted"/>
<protein>
    <submittedName>
        <fullName evidence="1">DUF1850 domain-containing protein</fullName>
    </submittedName>
</protein>
<dbReference type="AlphaFoldDB" id="A0A2T4ICG1"/>
<dbReference type="Proteomes" id="UP000241193">
    <property type="component" value="Unassembled WGS sequence"/>
</dbReference>
<organism evidence="1 2">
    <name type="scientific">Pseudothauera lacus</name>
    <dbReference type="NCBI Taxonomy" id="2136175"/>
    <lineage>
        <taxon>Bacteria</taxon>
        <taxon>Pseudomonadati</taxon>
        <taxon>Pseudomonadota</taxon>
        <taxon>Betaproteobacteria</taxon>
        <taxon>Rhodocyclales</taxon>
        <taxon>Zoogloeaceae</taxon>
        <taxon>Pseudothauera</taxon>
    </lineage>
</organism>
<reference evidence="1 2" key="2">
    <citation type="submission" date="2018-04" db="EMBL/GenBank/DDBJ databases">
        <title>Thauera lacus sp. nov., isolated from an saline lake in Inner Mongolia, China.</title>
        <authorList>
            <person name="Liang Q.-Y."/>
        </authorList>
    </citation>
    <scope>NUCLEOTIDE SEQUENCE [LARGE SCALE GENOMIC DNA]</scope>
    <source>
        <strain evidence="1 2">D20</strain>
    </source>
</reference>
<evidence type="ECO:0000313" key="2">
    <source>
        <dbReference type="Proteomes" id="UP000241193"/>
    </source>
</evidence>
<keyword evidence="2" id="KW-1185">Reference proteome</keyword>
<dbReference type="Pfam" id="PF08905">
    <property type="entry name" value="DUF1850"/>
    <property type="match status" value="1"/>
</dbReference>
<evidence type="ECO:0000313" key="1">
    <source>
        <dbReference type="EMBL" id="PTD95475.1"/>
    </source>
</evidence>
<dbReference type="EMBL" id="PZKC01000013">
    <property type="protein sequence ID" value="PTD95475.1"/>
    <property type="molecule type" value="Genomic_DNA"/>
</dbReference>
<reference evidence="1 2" key="1">
    <citation type="submission" date="2018-03" db="EMBL/GenBank/DDBJ databases">
        <authorList>
            <person name="Keele B.F."/>
        </authorList>
    </citation>
    <scope>NUCLEOTIDE SEQUENCE [LARGE SCALE GENOMIC DNA]</scope>
    <source>
        <strain evidence="1 2">D20</strain>
    </source>
</reference>
<comment type="caution">
    <text evidence="1">The sequence shown here is derived from an EMBL/GenBank/DDBJ whole genome shotgun (WGS) entry which is preliminary data.</text>
</comment>